<evidence type="ECO:0000313" key="2">
    <source>
        <dbReference type="EMBL" id="OWM70912.1"/>
    </source>
</evidence>
<gene>
    <name evidence="2" type="ORF">CDL15_Pgr014585</name>
</gene>
<feature type="region of interest" description="Disordered" evidence="1">
    <location>
        <begin position="70"/>
        <end position="104"/>
    </location>
</feature>
<reference evidence="3" key="1">
    <citation type="journal article" date="2017" name="Plant J.">
        <title>The pomegranate (Punica granatum L.) genome and the genomics of punicalagin biosynthesis.</title>
        <authorList>
            <person name="Qin G."/>
            <person name="Xu C."/>
            <person name="Ming R."/>
            <person name="Tang H."/>
            <person name="Guyot R."/>
            <person name="Kramer E.M."/>
            <person name="Hu Y."/>
            <person name="Yi X."/>
            <person name="Qi Y."/>
            <person name="Xu X."/>
            <person name="Gao Z."/>
            <person name="Pan H."/>
            <person name="Jian J."/>
            <person name="Tian Y."/>
            <person name="Yue Z."/>
            <person name="Xu Y."/>
        </authorList>
    </citation>
    <scope>NUCLEOTIDE SEQUENCE [LARGE SCALE GENOMIC DNA]</scope>
    <source>
        <strain evidence="3">cv. Dabenzi</strain>
    </source>
</reference>
<evidence type="ECO:0000256" key="1">
    <source>
        <dbReference type="SAM" id="MobiDB-lite"/>
    </source>
</evidence>
<dbReference type="AlphaFoldDB" id="A0A218WFS4"/>
<protein>
    <submittedName>
        <fullName evidence="2">Uncharacterized protein</fullName>
    </submittedName>
</protein>
<sequence length="104" mass="11723">MDSPLRIFAPRGRVAYPRAVAWAGGLWHGLILPRDDDETGRSIRDQARSDLATNHDSFLEPWLVVIGPRGQQLRPSMDKVTEEENRNEDDDGEYDGKHITSSGH</sequence>
<dbReference type="Proteomes" id="UP000197138">
    <property type="component" value="Unassembled WGS sequence"/>
</dbReference>
<evidence type="ECO:0000313" key="3">
    <source>
        <dbReference type="Proteomes" id="UP000197138"/>
    </source>
</evidence>
<name>A0A218WFS4_PUNGR</name>
<comment type="caution">
    <text evidence="2">The sequence shown here is derived from an EMBL/GenBank/DDBJ whole genome shotgun (WGS) entry which is preliminary data.</text>
</comment>
<organism evidence="2 3">
    <name type="scientific">Punica granatum</name>
    <name type="common">Pomegranate</name>
    <dbReference type="NCBI Taxonomy" id="22663"/>
    <lineage>
        <taxon>Eukaryota</taxon>
        <taxon>Viridiplantae</taxon>
        <taxon>Streptophyta</taxon>
        <taxon>Embryophyta</taxon>
        <taxon>Tracheophyta</taxon>
        <taxon>Spermatophyta</taxon>
        <taxon>Magnoliopsida</taxon>
        <taxon>eudicotyledons</taxon>
        <taxon>Gunneridae</taxon>
        <taxon>Pentapetalae</taxon>
        <taxon>rosids</taxon>
        <taxon>malvids</taxon>
        <taxon>Myrtales</taxon>
        <taxon>Lythraceae</taxon>
        <taxon>Punica</taxon>
    </lineage>
</organism>
<dbReference type="EMBL" id="MTKT01004609">
    <property type="protein sequence ID" value="OWM70912.1"/>
    <property type="molecule type" value="Genomic_DNA"/>
</dbReference>
<accession>A0A218WFS4</accession>
<proteinExistence type="predicted"/>